<dbReference type="Pfam" id="PF13392">
    <property type="entry name" value="HNH_3"/>
    <property type="match status" value="1"/>
</dbReference>
<dbReference type="InterPro" id="IPR003615">
    <property type="entry name" value="HNH_nuc"/>
</dbReference>
<dbReference type="Proteomes" id="UP000713904">
    <property type="component" value="Unassembled WGS sequence"/>
</dbReference>
<dbReference type="InterPro" id="IPR044925">
    <property type="entry name" value="His-Me_finger_sf"/>
</dbReference>
<name>A0ABR6TJI1_9FIRM</name>
<keyword evidence="3" id="KW-1185">Reference proteome</keyword>
<dbReference type="Gene3D" id="3.90.75.20">
    <property type="match status" value="1"/>
</dbReference>
<accession>A0ABR6TJI1</accession>
<evidence type="ECO:0000259" key="1">
    <source>
        <dbReference type="Pfam" id="PF13392"/>
    </source>
</evidence>
<gene>
    <name evidence="2" type="ORF">HLB29_02510</name>
</gene>
<dbReference type="RefSeq" id="WP_185623553.1">
    <property type="nucleotide sequence ID" value="NZ_JABGBW010000001.1"/>
</dbReference>
<evidence type="ECO:0000313" key="2">
    <source>
        <dbReference type="EMBL" id="MBC2575554.1"/>
    </source>
</evidence>
<comment type="caution">
    <text evidence="2">The sequence shown here is derived from an EMBL/GenBank/DDBJ whole genome shotgun (WGS) entry which is preliminary data.</text>
</comment>
<feature type="domain" description="HNH nuclease" evidence="1">
    <location>
        <begin position="86"/>
        <end position="115"/>
    </location>
</feature>
<reference evidence="2 3" key="1">
    <citation type="submission" date="2020-05" db="EMBL/GenBank/DDBJ databases">
        <title>Draft genome of xy-202 and genomic insight in genome of the genus Peptostreptococcus.</title>
        <authorList>
            <person name="Zhang Z."/>
        </authorList>
    </citation>
    <scope>NUCLEOTIDE SEQUENCE [LARGE SCALE GENOMIC DNA]</scope>
    <source>
        <strain evidence="2 3">DSM 27025</strain>
    </source>
</reference>
<sequence length="259" mass="29835">MPRRSKNKFDIVNNEIHITREGWTLVGLTTYREDYYEELTSKTWTLTKLNNDTEDKGYLLNGTLGLLHRYIVAKWYGEDVLEEMTEKGYVVDHMNNRHADCRISNLEFLKKAYNTAKGQVFDVDSKTMEHHIAVNIFKDFSTGCYQITIGCNDDISVVTTNGEKYHIEAILLLYDCDYSIVINDAENILRVYETKGYIDVGKTYACDVKVRKAVYIELTEEEKNGGVVIRNGVPCLVLETGKAFLKSVHYQEGWMPPKK</sequence>
<protein>
    <recommendedName>
        <fullName evidence="1">HNH nuclease domain-containing protein</fullName>
    </recommendedName>
</protein>
<proteinExistence type="predicted"/>
<dbReference type="SUPFAM" id="SSF54060">
    <property type="entry name" value="His-Me finger endonucleases"/>
    <property type="match status" value="1"/>
</dbReference>
<organism evidence="2 3">
    <name type="scientific">Peptostreptococcus canis</name>
    <dbReference type="NCBI Taxonomy" id="1159213"/>
    <lineage>
        <taxon>Bacteria</taxon>
        <taxon>Bacillati</taxon>
        <taxon>Bacillota</taxon>
        <taxon>Clostridia</taxon>
        <taxon>Peptostreptococcales</taxon>
        <taxon>Peptostreptococcaceae</taxon>
        <taxon>Peptostreptococcus</taxon>
    </lineage>
</organism>
<evidence type="ECO:0000313" key="3">
    <source>
        <dbReference type="Proteomes" id="UP000713904"/>
    </source>
</evidence>
<dbReference type="EMBL" id="JABGBW010000001">
    <property type="protein sequence ID" value="MBC2575554.1"/>
    <property type="molecule type" value="Genomic_DNA"/>
</dbReference>